<name>A0A940MHC0_9ACTN</name>
<protein>
    <submittedName>
        <fullName evidence="2">Helix-turn-helix transcriptional regulator</fullName>
    </submittedName>
</protein>
<dbReference type="InterPro" id="IPR001387">
    <property type="entry name" value="Cro/C1-type_HTH"/>
</dbReference>
<dbReference type="CDD" id="cd00093">
    <property type="entry name" value="HTH_XRE"/>
    <property type="match status" value="1"/>
</dbReference>
<dbReference type="AlphaFoldDB" id="A0A940MHC0"/>
<accession>A0A940MHC0</accession>
<evidence type="ECO:0000313" key="3">
    <source>
        <dbReference type="Proteomes" id="UP000670475"/>
    </source>
</evidence>
<reference evidence="2" key="1">
    <citation type="submission" date="2021-03" db="EMBL/GenBank/DDBJ databases">
        <title>Whole genome sequence of Streptomyces bomunensis MMS17-BM035.</title>
        <authorList>
            <person name="Lee J.H."/>
        </authorList>
    </citation>
    <scope>NUCLEOTIDE SEQUENCE</scope>
    <source>
        <strain evidence="2">MMS17-BM035</strain>
    </source>
</reference>
<feature type="domain" description="HTH cro/C1-type" evidence="1">
    <location>
        <begin position="87"/>
        <end position="142"/>
    </location>
</feature>
<proteinExistence type="predicted"/>
<dbReference type="Gene3D" id="1.10.260.40">
    <property type="entry name" value="lambda repressor-like DNA-binding domains"/>
    <property type="match status" value="2"/>
</dbReference>
<dbReference type="EMBL" id="JAGIQL010000065">
    <property type="protein sequence ID" value="MBP0459226.1"/>
    <property type="molecule type" value="Genomic_DNA"/>
</dbReference>
<dbReference type="GO" id="GO:0003677">
    <property type="term" value="F:DNA binding"/>
    <property type="evidence" value="ECO:0007669"/>
    <property type="project" value="InterPro"/>
</dbReference>
<dbReference type="SUPFAM" id="SSF47413">
    <property type="entry name" value="lambda repressor-like DNA-binding domains"/>
    <property type="match status" value="2"/>
</dbReference>
<comment type="caution">
    <text evidence="2">The sequence shown here is derived from an EMBL/GenBank/DDBJ whole genome shotgun (WGS) entry which is preliminary data.</text>
</comment>
<organism evidence="2 3">
    <name type="scientific">Streptomyces montanisoli</name>
    <dbReference type="NCBI Taxonomy" id="2798581"/>
    <lineage>
        <taxon>Bacteria</taxon>
        <taxon>Bacillati</taxon>
        <taxon>Actinomycetota</taxon>
        <taxon>Actinomycetes</taxon>
        <taxon>Kitasatosporales</taxon>
        <taxon>Streptomycetaceae</taxon>
        <taxon>Streptomyces</taxon>
    </lineage>
</organism>
<sequence length="237" mass="25409">MPVNTTAGTAGTPPFDAGAARRMREALGMTPAHVAHALRAAYGVQVPTATVIAWEQGRDRPTEKELTALAGALWCAPGELLGVPRTLREYRLARGIGVVDLAMAIGMDVAVYQRAENDGRWDGNDRQAAELADALALPLSSLIRFTGRAPRLTEMLVSAATTRWQGYVGPVRETVGLPKRDVQDALAHVHKGYQTLMAASTNWGEGSSSHNAGRAGAAYLADIQQHFWDRLGERGIS</sequence>
<keyword evidence="3" id="KW-1185">Reference proteome</keyword>
<evidence type="ECO:0000259" key="1">
    <source>
        <dbReference type="PROSITE" id="PS50943"/>
    </source>
</evidence>
<evidence type="ECO:0000313" key="2">
    <source>
        <dbReference type="EMBL" id="MBP0459226.1"/>
    </source>
</evidence>
<dbReference type="PROSITE" id="PS50943">
    <property type="entry name" value="HTH_CROC1"/>
    <property type="match status" value="1"/>
</dbReference>
<dbReference type="InterPro" id="IPR010982">
    <property type="entry name" value="Lambda_DNA-bd_dom_sf"/>
</dbReference>
<gene>
    <name evidence="2" type="ORF">JFN87_17185</name>
</gene>
<dbReference type="SMART" id="SM00530">
    <property type="entry name" value="HTH_XRE"/>
    <property type="match status" value="2"/>
</dbReference>
<dbReference type="Proteomes" id="UP000670475">
    <property type="component" value="Unassembled WGS sequence"/>
</dbReference>